<comment type="similarity">
    <text evidence="1 3">Belongs to the short-chain dehydrogenases/reductases (SDR) family.</text>
</comment>
<dbReference type="eggNOG" id="COG4221">
    <property type="taxonomic scope" value="Bacteria"/>
</dbReference>
<accession>A0A017THQ6</accession>
<dbReference type="PRINTS" id="PR00080">
    <property type="entry name" value="SDRFAMILY"/>
</dbReference>
<dbReference type="InterPro" id="IPR002347">
    <property type="entry name" value="SDR_fam"/>
</dbReference>
<dbReference type="OrthoDB" id="9793825at2"/>
<dbReference type="Pfam" id="PF00106">
    <property type="entry name" value="adh_short"/>
    <property type="match status" value="1"/>
</dbReference>
<dbReference type="SUPFAM" id="SSF51735">
    <property type="entry name" value="NAD(P)-binding Rossmann-fold domains"/>
    <property type="match status" value="1"/>
</dbReference>
<dbReference type="SMART" id="SM00822">
    <property type="entry name" value="PKS_KR"/>
    <property type="match status" value="1"/>
</dbReference>
<name>A0A017THQ6_9BACT</name>
<dbReference type="InterPro" id="IPR051911">
    <property type="entry name" value="SDR_oxidoreductase"/>
</dbReference>
<gene>
    <name evidence="5" type="ORF">CAP_5876</name>
</gene>
<dbReference type="PANTHER" id="PTHR43976:SF16">
    <property type="entry name" value="SHORT-CHAIN DEHYDROGENASE_REDUCTASE FAMILY PROTEIN"/>
    <property type="match status" value="1"/>
</dbReference>
<keyword evidence="6" id="KW-1185">Reference proteome</keyword>
<dbReference type="AlphaFoldDB" id="A0A017THQ6"/>
<feature type="domain" description="Ketoreductase" evidence="4">
    <location>
        <begin position="3"/>
        <end position="184"/>
    </location>
</feature>
<dbReference type="EMBL" id="ASRX01000005">
    <property type="protein sequence ID" value="EYF08116.1"/>
    <property type="molecule type" value="Genomic_DNA"/>
</dbReference>
<dbReference type="Proteomes" id="UP000019678">
    <property type="component" value="Unassembled WGS sequence"/>
</dbReference>
<evidence type="ECO:0000313" key="5">
    <source>
        <dbReference type="EMBL" id="EYF08116.1"/>
    </source>
</evidence>
<dbReference type="PANTHER" id="PTHR43976">
    <property type="entry name" value="SHORT CHAIN DEHYDROGENASE"/>
    <property type="match status" value="1"/>
</dbReference>
<evidence type="ECO:0000256" key="1">
    <source>
        <dbReference type="ARBA" id="ARBA00006484"/>
    </source>
</evidence>
<dbReference type="PRINTS" id="PR00081">
    <property type="entry name" value="GDHRDH"/>
</dbReference>
<dbReference type="InterPro" id="IPR036291">
    <property type="entry name" value="NAD(P)-bd_dom_sf"/>
</dbReference>
<dbReference type="PROSITE" id="PS00061">
    <property type="entry name" value="ADH_SHORT"/>
    <property type="match status" value="1"/>
</dbReference>
<evidence type="ECO:0000313" key="6">
    <source>
        <dbReference type="Proteomes" id="UP000019678"/>
    </source>
</evidence>
<evidence type="ECO:0000259" key="4">
    <source>
        <dbReference type="SMART" id="SM00822"/>
    </source>
</evidence>
<proteinExistence type="inferred from homology"/>
<sequence>MSKVWFITGANRGLGAAIGRAALEAGHSVVATARNPSGIAEMLGDKGGRVLPVALDVTDAKAVEAAVARAVDAFGHIDVLVNNAGYGHLGAFEETSPEDMERQFATNVFGLMKVTRTVLPLMRGRRQGHIFNISSMMGYKGAAFSSLYSASKFAVAGFSESLAEELAGFGIRVTLVEPGAFRTDFIDAVPRHDETLAIDDYAAARAAFTVVLQGLNHQQVGDPVKLGKALLVLAEAEAPTSRFPVGADAIAWMEAKDAIVQADVARWRDLALDTALEP</sequence>
<protein>
    <submittedName>
        <fullName evidence="5">3-oxoacyl-[acyl-carrier protein] reductase</fullName>
    </submittedName>
</protein>
<dbReference type="Gene3D" id="3.40.50.720">
    <property type="entry name" value="NAD(P)-binding Rossmann-like Domain"/>
    <property type="match status" value="1"/>
</dbReference>
<dbReference type="InterPro" id="IPR020904">
    <property type="entry name" value="Sc_DH/Rdtase_CS"/>
</dbReference>
<evidence type="ECO:0000256" key="2">
    <source>
        <dbReference type="ARBA" id="ARBA00023002"/>
    </source>
</evidence>
<dbReference type="CDD" id="cd05374">
    <property type="entry name" value="17beta-HSD-like_SDR_c"/>
    <property type="match status" value="1"/>
</dbReference>
<organism evidence="5 6">
    <name type="scientific">Chondromyces apiculatus DSM 436</name>
    <dbReference type="NCBI Taxonomy" id="1192034"/>
    <lineage>
        <taxon>Bacteria</taxon>
        <taxon>Pseudomonadati</taxon>
        <taxon>Myxococcota</taxon>
        <taxon>Polyangia</taxon>
        <taxon>Polyangiales</taxon>
        <taxon>Polyangiaceae</taxon>
        <taxon>Chondromyces</taxon>
    </lineage>
</organism>
<keyword evidence="2" id="KW-0560">Oxidoreductase</keyword>
<comment type="caution">
    <text evidence="5">The sequence shown here is derived from an EMBL/GenBank/DDBJ whole genome shotgun (WGS) entry which is preliminary data.</text>
</comment>
<dbReference type="RefSeq" id="WP_044236058.1">
    <property type="nucleotide sequence ID" value="NZ_ASRX01000005.1"/>
</dbReference>
<dbReference type="STRING" id="1192034.CAP_5876"/>
<reference evidence="5 6" key="1">
    <citation type="submission" date="2013-05" db="EMBL/GenBank/DDBJ databases">
        <title>Genome assembly of Chondromyces apiculatus DSM 436.</title>
        <authorList>
            <person name="Sharma G."/>
            <person name="Khatri I."/>
            <person name="Kaur C."/>
            <person name="Mayilraj S."/>
            <person name="Subramanian S."/>
        </authorList>
    </citation>
    <scope>NUCLEOTIDE SEQUENCE [LARGE SCALE GENOMIC DNA]</scope>
    <source>
        <strain evidence="5 6">DSM 436</strain>
    </source>
</reference>
<evidence type="ECO:0000256" key="3">
    <source>
        <dbReference type="RuleBase" id="RU000363"/>
    </source>
</evidence>
<dbReference type="InterPro" id="IPR057326">
    <property type="entry name" value="KR_dom"/>
</dbReference>
<dbReference type="GO" id="GO:0016491">
    <property type="term" value="F:oxidoreductase activity"/>
    <property type="evidence" value="ECO:0007669"/>
    <property type="project" value="UniProtKB-KW"/>
</dbReference>